<dbReference type="AlphaFoldDB" id="A0A927ICD2"/>
<evidence type="ECO:0000256" key="3">
    <source>
        <dbReference type="ARBA" id="ARBA00022692"/>
    </source>
</evidence>
<name>A0A927ICD2_9ACTN</name>
<keyword evidence="5 7" id="KW-0472">Membrane</keyword>
<evidence type="ECO:0000256" key="6">
    <source>
        <dbReference type="SAM" id="MobiDB-lite"/>
    </source>
</evidence>
<evidence type="ECO:0000256" key="2">
    <source>
        <dbReference type="ARBA" id="ARBA00022475"/>
    </source>
</evidence>
<keyword evidence="9" id="KW-1185">Reference proteome</keyword>
<dbReference type="Proteomes" id="UP000632289">
    <property type="component" value="Unassembled WGS sequence"/>
</dbReference>
<keyword evidence="2" id="KW-1003">Cell membrane</keyword>
<reference evidence="8" key="1">
    <citation type="submission" date="2020-09" db="EMBL/GenBank/DDBJ databases">
        <title>Secondary metabolite and genome analysis of marine Streptomyces chumphonensis KK1-2T.</title>
        <authorList>
            <person name="Phongsopitanun W."/>
            <person name="Kanchanasin P."/>
            <person name="Pittayakhajonwut P."/>
            <person name="Suwanborirux K."/>
            <person name="Tanasupawat S."/>
        </authorList>
    </citation>
    <scope>NUCLEOTIDE SEQUENCE</scope>
    <source>
        <strain evidence="8">KK1-2</strain>
    </source>
</reference>
<accession>A0A927ICD2</accession>
<gene>
    <name evidence="8" type="ORF">IF129_09375</name>
</gene>
<organism evidence="8 9">
    <name type="scientific">Streptomyces chumphonensis</name>
    <dbReference type="NCBI Taxonomy" id="1214925"/>
    <lineage>
        <taxon>Bacteria</taxon>
        <taxon>Bacillati</taxon>
        <taxon>Actinomycetota</taxon>
        <taxon>Actinomycetes</taxon>
        <taxon>Kitasatosporales</taxon>
        <taxon>Streptomycetaceae</taxon>
        <taxon>Streptomyces</taxon>
    </lineage>
</organism>
<comment type="caution">
    <text evidence="8">The sequence shown here is derived from an EMBL/GenBank/DDBJ whole genome shotgun (WGS) entry which is preliminary data.</text>
</comment>
<evidence type="ECO:0000313" key="9">
    <source>
        <dbReference type="Proteomes" id="UP000632289"/>
    </source>
</evidence>
<feature type="transmembrane region" description="Helical" evidence="7">
    <location>
        <begin position="108"/>
        <end position="125"/>
    </location>
</feature>
<feature type="transmembrane region" description="Helical" evidence="7">
    <location>
        <begin position="159"/>
        <end position="179"/>
    </location>
</feature>
<sequence>MTRARLITASVRGEVLAVGRAARRAATGPGRERDLLVQSLKAALAALLAWGVADGLGLPMPVIAPWVAVVLSQSTVYRSLTHGWQQLFAITLGTVLATLVGEAVPSQLLAMAIVLPVLLVLGNWPRLGSQGVYGATAALFTLSYGEPSAYAAGARVLEALLGAAIAVAVNLFVFPPMYLRSAQSAVQGVVREVREVLETVADGLAEEAWTHREARHWDERARRVPGLITDVRSTLAWDRESRWFNPRRRARRGRPEGPRQHTVWVLERVSDHLGDLTRTLTEAADEERISGRPDSEATTLYATFLHRVADACAAHGRLVSGDDPEADRTELREAVEEARRVHDALRDLAEREGARGAETMVLFGALVLDARRILEALLLDPPENSGSVPGTTGSGRGSGPGRRADA</sequence>
<feature type="transmembrane region" description="Helical" evidence="7">
    <location>
        <begin position="84"/>
        <end position="101"/>
    </location>
</feature>
<dbReference type="RefSeq" id="WP_191209053.1">
    <property type="nucleotide sequence ID" value="NZ_BAABKL010000018.1"/>
</dbReference>
<dbReference type="InterPro" id="IPR010343">
    <property type="entry name" value="ArAE_1"/>
</dbReference>
<dbReference type="GO" id="GO:0005886">
    <property type="term" value="C:plasma membrane"/>
    <property type="evidence" value="ECO:0007669"/>
    <property type="project" value="UniProtKB-SubCell"/>
</dbReference>
<evidence type="ECO:0000256" key="7">
    <source>
        <dbReference type="SAM" id="Phobius"/>
    </source>
</evidence>
<keyword evidence="3 7" id="KW-0812">Transmembrane</keyword>
<keyword evidence="4 7" id="KW-1133">Transmembrane helix</keyword>
<comment type="subcellular location">
    <subcellularLocation>
        <location evidence="1">Cell membrane</location>
        <topology evidence="1">Multi-pass membrane protein</topology>
    </subcellularLocation>
</comment>
<protein>
    <submittedName>
        <fullName evidence="8">FUSC family protein</fullName>
    </submittedName>
</protein>
<feature type="region of interest" description="Disordered" evidence="6">
    <location>
        <begin position="380"/>
        <end position="406"/>
    </location>
</feature>
<dbReference type="Pfam" id="PF06081">
    <property type="entry name" value="ArAE_1"/>
    <property type="match status" value="1"/>
</dbReference>
<evidence type="ECO:0000256" key="4">
    <source>
        <dbReference type="ARBA" id="ARBA00022989"/>
    </source>
</evidence>
<evidence type="ECO:0000256" key="5">
    <source>
        <dbReference type="ARBA" id="ARBA00023136"/>
    </source>
</evidence>
<evidence type="ECO:0000313" key="8">
    <source>
        <dbReference type="EMBL" id="MBD3931770.1"/>
    </source>
</evidence>
<evidence type="ECO:0000256" key="1">
    <source>
        <dbReference type="ARBA" id="ARBA00004651"/>
    </source>
</evidence>
<proteinExistence type="predicted"/>
<dbReference type="EMBL" id="JACXYU010000003">
    <property type="protein sequence ID" value="MBD3931770.1"/>
    <property type="molecule type" value="Genomic_DNA"/>
</dbReference>
<feature type="transmembrane region" description="Helical" evidence="7">
    <location>
        <begin position="42"/>
        <end position="64"/>
    </location>
</feature>